<dbReference type="InterPro" id="IPR039430">
    <property type="entry name" value="Thymidylate_kin-like_dom"/>
</dbReference>
<evidence type="ECO:0000256" key="4">
    <source>
        <dbReference type="ARBA" id="ARBA00022679"/>
    </source>
</evidence>
<dbReference type="EC" id="2.7.4.9" evidence="3"/>
<dbReference type="GO" id="GO:0006233">
    <property type="term" value="P:dTDP biosynthetic process"/>
    <property type="evidence" value="ECO:0007669"/>
    <property type="project" value="InterPro"/>
</dbReference>
<evidence type="ECO:0000256" key="3">
    <source>
        <dbReference type="ARBA" id="ARBA00012980"/>
    </source>
</evidence>
<evidence type="ECO:0000313" key="10">
    <source>
        <dbReference type="EMBL" id="OQS53359.1"/>
    </source>
</evidence>
<evidence type="ECO:0000256" key="7">
    <source>
        <dbReference type="ARBA" id="ARBA00022777"/>
    </source>
</evidence>
<protein>
    <recommendedName>
        <fullName evidence="3">dTMP kinase</fullName>
        <ecNumber evidence="3">2.7.4.9</ecNumber>
    </recommendedName>
</protein>
<keyword evidence="5" id="KW-0545">Nucleotide biosynthesis</keyword>
<comment type="caution">
    <text evidence="10">The sequence shown here is derived from an EMBL/GenBank/DDBJ whole genome shotgun (WGS) entry which is preliminary data.</text>
</comment>
<keyword evidence="7" id="KW-0418">Kinase</keyword>
<dbReference type="OrthoDB" id="425602at2759"/>
<dbReference type="GO" id="GO:0004798">
    <property type="term" value="F:dTMP kinase activity"/>
    <property type="evidence" value="ECO:0007669"/>
    <property type="project" value="UniProtKB-EC"/>
</dbReference>
<dbReference type="STRING" id="646526.A0A1W0E282"/>
<keyword evidence="8" id="KW-0067">ATP-binding</keyword>
<dbReference type="PANTHER" id="PTHR10344">
    <property type="entry name" value="THYMIDYLATE KINASE"/>
    <property type="match status" value="1"/>
</dbReference>
<evidence type="ECO:0000256" key="2">
    <source>
        <dbReference type="ARBA" id="ARBA00009776"/>
    </source>
</evidence>
<dbReference type="Proteomes" id="UP000192758">
    <property type="component" value="Unassembled WGS sequence"/>
</dbReference>
<comment type="similarity">
    <text evidence="2">Belongs to the thymidylate kinase family.</text>
</comment>
<reference evidence="10 11" key="1">
    <citation type="journal article" date="2017" name="Environ. Microbiol.">
        <title>Decay of the glycolytic pathway and adaptation to intranuclear parasitism within Enterocytozoonidae microsporidia.</title>
        <authorList>
            <person name="Wiredu Boakye D."/>
            <person name="Jaroenlak P."/>
            <person name="Prachumwat A."/>
            <person name="Williams T.A."/>
            <person name="Bateman K.S."/>
            <person name="Itsathitphaisarn O."/>
            <person name="Sritunyalucksana K."/>
            <person name="Paszkiewicz K.H."/>
            <person name="Moore K.A."/>
            <person name="Stentiford G.D."/>
            <person name="Williams B.A."/>
        </authorList>
    </citation>
    <scope>NUCLEOTIDE SEQUENCE [LARGE SCALE GENOMIC DNA]</scope>
    <source>
        <strain evidence="10 11">TH1</strain>
    </source>
</reference>
<dbReference type="PANTHER" id="PTHR10344:SF1">
    <property type="entry name" value="THYMIDYLATE KINASE"/>
    <property type="match status" value="1"/>
</dbReference>
<dbReference type="InterPro" id="IPR018094">
    <property type="entry name" value="Thymidylate_kinase"/>
</dbReference>
<dbReference type="InterPro" id="IPR027417">
    <property type="entry name" value="P-loop_NTPase"/>
</dbReference>
<gene>
    <name evidence="10" type="primary">tmp1</name>
    <name evidence="10" type="ORF">EHP00_1978</name>
</gene>
<dbReference type="GO" id="GO:0006227">
    <property type="term" value="P:dUDP biosynthetic process"/>
    <property type="evidence" value="ECO:0007669"/>
    <property type="project" value="TreeGrafter"/>
</dbReference>
<keyword evidence="4" id="KW-0808">Transferase</keyword>
<evidence type="ECO:0000256" key="1">
    <source>
        <dbReference type="ARBA" id="ARBA00004992"/>
    </source>
</evidence>
<dbReference type="AlphaFoldDB" id="A0A1W0E282"/>
<organism evidence="10 11">
    <name type="scientific">Ecytonucleospora hepatopenaei</name>
    <dbReference type="NCBI Taxonomy" id="646526"/>
    <lineage>
        <taxon>Eukaryota</taxon>
        <taxon>Fungi</taxon>
        <taxon>Fungi incertae sedis</taxon>
        <taxon>Microsporidia</taxon>
        <taxon>Enterocytozoonidae</taxon>
        <taxon>Ecytonucleospora</taxon>
    </lineage>
</organism>
<keyword evidence="11" id="KW-1185">Reference proteome</keyword>
<name>A0A1W0E282_9MICR</name>
<dbReference type="GO" id="GO:0006235">
    <property type="term" value="P:dTTP biosynthetic process"/>
    <property type="evidence" value="ECO:0007669"/>
    <property type="project" value="TreeGrafter"/>
</dbReference>
<dbReference type="Gene3D" id="3.40.50.300">
    <property type="entry name" value="P-loop containing nucleotide triphosphate hydrolases"/>
    <property type="match status" value="1"/>
</dbReference>
<proteinExistence type="inferred from homology"/>
<dbReference type="InterPro" id="IPR018095">
    <property type="entry name" value="Thymidylate_kin_CS"/>
</dbReference>
<dbReference type="HAMAP" id="MF_00165">
    <property type="entry name" value="Thymidylate_kinase"/>
    <property type="match status" value="1"/>
</dbReference>
<evidence type="ECO:0000259" key="9">
    <source>
        <dbReference type="Pfam" id="PF02223"/>
    </source>
</evidence>
<dbReference type="VEuPathDB" id="MicrosporidiaDB:EHP00_1978"/>
<dbReference type="GO" id="GO:0005524">
    <property type="term" value="F:ATP binding"/>
    <property type="evidence" value="ECO:0007669"/>
    <property type="project" value="UniProtKB-KW"/>
</dbReference>
<dbReference type="EMBL" id="MNPJ01000050">
    <property type="protein sequence ID" value="OQS53359.1"/>
    <property type="molecule type" value="Genomic_DNA"/>
</dbReference>
<dbReference type="PROSITE" id="PS01331">
    <property type="entry name" value="THYMIDYLATE_KINASE"/>
    <property type="match status" value="1"/>
</dbReference>
<comment type="pathway">
    <text evidence="1">Pyrimidine metabolism; dTTP biosynthesis.</text>
</comment>
<accession>A0A1W0E282</accession>
<feature type="domain" description="Thymidylate kinase-like" evidence="9">
    <location>
        <begin position="100"/>
        <end position="201"/>
    </location>
</feature>
<dbReference type="SUPFAM" id="SSF52540">
    <property type="entry name" value="P-loop containing nucleoside triphosphate hydrolases"/>
    <property type="match status" value="1"/>
</dbReference>
<sequence>MKTNKNLFIVLEGIDHSGKTSVAKKLHEILGGVKIAFPNRETKTGKEIDKYLKGNIYDANNNNSLLNNTNNSLLNTNNNNNSLYNENILNNNLYNNLLNNDNKHIHILFSNNRYEQVDYITNTLLHNNIICDRYWISGAVYSAAKGLDYEWCKELDSKLPMPDITFFLDVPFETTRQFNFGDETHDTEELQRKIYKKYKEIEEGMVYVENGTIEEMTERIIKYLQTNKYII</sequence>
<keyword evidence="6" id="KW-0547">Nucleotide-binding</keyword>
<dbReference type="GO" id="GO:0005737">
    <property type="term" value="C:cytoplasm"/>
    <property type="evidence" value="ECO:0007669"/>
    <property type="project" value="TreeGrafter"/>
</dbReference>
<feature type="domain" description="Thymidylate kinase-like" evidence="9">
    <location>
        <begin position="11"/>
        <end position="55"/>
    </location>
</feature>
<dbReference type="Pfam" id="PF02223">
    <property type="entry name" value="Thymidylate_kin"/>
    <property type="match status" value="2"/>
</dbReference>
<evidence type="ECO:0000256" key="6">
    <source>
        <dbReference type="ARBA" id="ARBA00022741"/>
    </source>
</evidence>
<evidence type="ECO:0000313" key="11">
    <source>
        <dbReference type="Proteomes" id="UP000192758"/>
    </source>
</evidence>
<evidence type="ECO:0000256" key="8">
    <source>
        <dbReference type="ARBA" id="ARBA00022840"/>
    </source>
</evidence>
<evidence type="ECO:0000256" key="5">
    <source>
        <dbReference type="ARBA" id="ARBA00022727"/>
    </source>
</evidence>